<protein>
    <recommendedName>
        <fullName evidence="8">HTH psq-type domain-containing protein</fullName>
    </recommendedName>
</protein>
<evidence type="ECO:0000256" key="7">
    <source>
        <dbReference type="SAM" id="MobiDB-lite"/>
    </source>
</evidence>
<feature type="compositionally biased region" description="Low complexity" evidence="7">
    <location>
        <begin position="220"/>
        <end position="231"/>
    </location>
</feature>
<evidence type="ECO:0000256" key="2">
    <source>
        <dbReference type="ARBA" id="ARBA00023015"/>
    </source>
</evidence>
<organism evidence="9 10">
    <name type="scientific">Lates calcarifer</name>
    <name type="common">Barramundi</name>
    <name type="synonym">Holocentrus calcarifer</name>
    <dbReference type="NCBI Taxonomy" id="8187"/>
    <lineage>
        <taxon>Eukaryota</taxon>
        <taxon>Metazoa</taxon>
        <taxon>Chordata</taxon>
        <taxon>Craniata</taxon>
        <taxon>Vertebrata</taxon>
        <taxon>Euteleostomi</taxon>
        <taxon>Actinopterygii</taxon>
        <taxon>Neopterygii</taxon>
        <taxon>Teleostei</taxon>
        <taxon>Neoteleostei</taxon>
        <taxon>Acanthomorphata</taxon>
        <taxon>Carangaria</taxon>
        <taxon>Carangaria incertae sedis</taxon>
        <taxon>Centropomidae</taxon>
        <taxon>Lates</taxon>
    </lineage>
</organism>
<evidence type="ECO:0000256" key="3">
    <source>
        <dbReference type="ARBA" id="ARBA00023125"/>
    </source>
</evidence>
<dbReference type="InterPro" id="IPR009057">
    <property type="entry name" value="Homeodomain-like_sf"/>
</dbReference>
<evidence type="ECO:0000313" key="10">
    <source>
        <dbReference type="Proteomes" id="UP000314980"/>
    </source>
</evidence>
<feature type="region of interest" description="Disordered" evidence="7">
    <location>
        <begin position="139"/>
        <end position="159"/>
    </location>
</feature>
<feature type="DNA-binding region" description="H-T-H motif" evidence="6">
    <location>
        <begin position="569"/>
        <end position="589"/>
    </location>
</feature>
<gene>
    <name evidence="9" type="primary">lcorl</name>
</gene>
<reference evidence="9" key="3">
    <citation type="submission" date="2025-09" db="UniProtKB">
        <authorList>
            <consortium name="Ensembl"/>
        </authorList>
    </citation>
    <scope>IDENTIFICATION</scope>
</reference>
<dbReference type="SUPFAM" id="SSF46689">
    <property type="entry name" value="Homeodomain-like"/>
    <property type="match status" value="1"/>
</dbReference>
<dbReference type="PANTHER" id="PTHR21545:SF13">
    <property type="entry name" value="ECDYSONE-INDUCED PROTEIN 93F, ISOFORM C"/>
    <property type="match status" value="1"/>
</dbReference>
<reference evidence="10" key="1">
    <citation type="submission" date="2015-09" db="EMBL/GenBank/DDBJ databases">
        <authorList>
            <person name="Sai Rama Sridatta P."/>
        </authorList>
    </citation>
    <scope>NUCLEOTIDE SEQUENCE [LARGE SCALE GENOMIC DNA]</scope>
</reference>
<keyword evidence="10" id="KW-1185">Reference proteome</keyword>
<dbReference type="Pfam" id="PF05225">
    <property type="entry name" value="HTH_psq"/>
    <property type="match status" value="1"/>
</dbReference>
<evidence type="ECO:0000259" key="8">
    <source>
        <dbReference type="PROSITE" id="PS50960"/>
    </source>
</evidence>
<dbReference type="STRING" id="8187.ENSLCAP00010003351"/>
<dbReference type="InParanoid" id="A0A4W6BQD9"/>
<keyword evidence="4" id="KW-0804">Transcription</keyword>
<feature type="region of interest" description="Disordered" evidence="7">
    <location>
        <begin position="589"/>
        <end position="636"/>
    </location>
</feature>
<feature type="compositionally biased region" description="Low complexity" evidence="7">
    <location>
        <begin position="259"/>
        <end position="277"/>
    </location>
</feature>
<accession>A0A4W6BQD9</accession>
<dbReference type="GeneTree" id="ENSGT00940000162414"/>
<feature type="region of interest" description="Disordered" evidence="7">
    <location>
        <begin position="217"/>
        <end position="288"/>
    </location>
</feature>
<feature type="region of interest" description="Disordered" evidence="7">
    <location>
        <begin position="417"/>
        <end position="445"/>
    </location>
</feature>
<reference evidence="9" key="2">
    <citation type="submission" date="2025-08" db="UniProtKB">
        <authorList>
            <consortium name="Ensembl"/>
        </authorList>
    </citation>
    <scope>IDENTIFICATION</scope>
</reference>
<dbReference type="GO" id="GO:0005634">
    <property type="term" value="C:nucleus"/>
    <property type="evidence" value="ECO:0007669"/>
    <property type="project" value="UniProtKB-SubCell"/>
</dbReference>
<dbReference type="Gene3D" id="1.10.10.60">
    <property type="entry name" value="Homeodomain-like"/>
    <property type="match status" value="2"/>
</dbReference>
<evidence type="ECO:0000313" key="9">
    <source>
        <dbReference type="Ensembl" id="ENSLCAP00010003351.1"/>
    </source>
</evidence>
<feature type="compositionally biased region" description="Low complexity" evidence="7">
    <location>
        <begin position="475"/>
        <end position="493"/>
    </location>
</feature>
<feature type="compositionally biased region" description="Low complexity" evidence="7">
    <location>
        <begin position="607"/>
        <end position="636"/>
    </location>
</feature>
<keyword evidence="2" id="KW-0805">Transcription regulation</keyword>
<dbReference type="GO" id="GO:0006357">
    <property type="term" value="P:regulation of transcription by RNA polymerase II"/>
    <property type="evidence" value="ECO:0007669"/>
    <property type="project" value="TreeGrafter"/>
</dbReference>
<evidence type="ECO:0000256" key="4">
    <source>
        <dbReference type="ARBA" id="ARBA00023163"/>
    </source>
</evidence>
<dbReference type="GO" id="GO:0003677">
    <property type="term" value="F:DNA binding"/>
    <property type="evidence" value="ECO:0007669"/>
    <property type="project" value="UniProtKB-UniRule"/>
</dbReference>
<keyword evidence="3 6" id="KW-0238">DNA-binding</keyword>
<comment type="subcellular location">
    <subcellularLocation>
        <location evidence="1 6">Nucleus</location>
    </subcellularLocation>
</comment>
<feature type="region of interest" description="Disordered" evidence="7">
    <location>
        <begin position="466"/>
        <end position="549"/>
    </location>
</feature>
<feature type="compositionally biased region" description="Polar residues" evidence="7">
    <location>
        <begin position="143"/>
        <end position="159"/>
    </location>
</feature>
<proteinExistence type="predicted"/>
<dbReference type="PANTHER" id="PTHR21545">
    <property type="entry name" value="TRANSCRIPTION FACTOR MLR1/2"/>
    <property type="match status" value="1"/>
</dbReference>
<sequence>MTGVCIILMSVRPCSGKIFLHLRSLPVGDPLAARTAASRHSDRGRERGEGRRMASVQCPKCTVERKGFRRELDSWRHKLIHCVGFESILEGIYGPMLLRDLNVFDDCEPEEVDDWSPEANCSQCSFCNLPLDKLSDQVPAATSPLSSRSDYSPCQAPSISESSQSAHRFLQAVFHKKDVPLGCDANIPLVAQELMKKMIHQFALEYASKCLLQTGTNGVTTRTSSPSSETSDAPLDLTVSRTQEEKESEPELDGVLDLSNRNSVCSATSSSSSSSSNHKASGRQHRQKEYIERSWELSEGLLSKALKDIRSGRLQEQRAALLYGIPLHTLRQGLEGWAGGRLGMLHQLAPGSRDFRDEVTSYNVMSSMLGGEARLVLQKVAAWAERAEIGGAAEENGDFSFPSSSLTFYQPGGLPKTLPHSFPQLRDALQPPSSPTPSLEPATPLRIPQVRSISDHNRSISAENCSVAENLHQRTSSTEGTASSSTAAARPSSLFKLRPPFLAHGCPGNANQSPHRLGPRGSSLDDSEEGAGSRDRDKQPRKKRGRYRQYDHELLEEAISMVMAGRMSVSKAQGVYGVPHSTLEYKVKERTGTLKNPPKKKSANFCSSNSNLSGSGTTTGSTNSGTLASAADAKRF</sequence>
<dbReference type="PROSITE" id="PS50960">
    <property type="entry name" value="HTH_PSQ"/>
    <property type="match status" value="1"/>
</dbReference>
<name>A0A4W6BQD9_LATCA</name>
<dbReference type="InterPro" id="IPR007889">
    <property type="entry name" value="HTH_Psq"/>
</dbReference>
<evidence type="ECO:0000256" key="6">
    <source>
        <dbReference type="PROSITE-ProRule" id="PRU00320"/>
    </source>
</evidence>
<dbReference type="Ensembl" id="ENSLCAT00010003448.1">
    <property type="protein sequence ID" value="ENSLCAP00010003351.1"/>
    <property type="gene ID" value="ENSLCAG00010001756.1"/>
</dbReference>
<dbReference type="FunFam" id="1.10.10.60:FF:000019">
    <property type="entry name" value="Ligand-dependent corepressor isoform 1"/>
    <property type="match status" value="1"/>
</dbReference>
<dbReference type="AlphaFoldDB" id="A0A4W6BQD9"/>
<dbReference type="Proteomes" id="UP000314980">
    <property type="component" value="Unassembled WGS sequence"/>
</dbReference>
<evidence type="ECO:0000256" key="5">
    <source>
        <dbReference type="ARBA" id="ARBA00023242"/>
    </source>
</evidence>
<evidence type="ECO:0000256" key="1">
    <source>
        <dbReference type="ARBA" id="ARBA00004123"/>
    </source>
</evidence>
<keyword evidence="5 6" id="KW-0539">Nucleus</keyword>
<feature type="domain" description="HTH psq-type" evidence="8">
    <location>
        <begin position="541"/>
        <end position="593"/>
    </location>
</feature>